<dbReference type="PANTHER" id="PTHR30293:SF0">
    <property type="entry name" value="NITROGEN ASSIMILATION REGULATORY PROTEIN NAC"/>
    <property type="match status" value="1"/>
</dbReference>
<keyword evidence="5" id="KW-0804">Transcription</keyword>
<gene>
    <name evidence="7" type="primary">nac</name>
    <name evidence="7" type="ORF">GCM10007913_18260</name>
</gene>
<evidence type="ECO:0000256" key="3">
    <source>
        <dbReference type="ARBA" id="ARBA00023125"/>
    </source>
</evidence>
<protein>
    <submittedName>
        <fullName evidence="7">LysR family transcriptional regulator</fullName>
    </submittedName>
</protein>
<dbReference type="Gene3D" id="3.40.190.290">
    <property type="match status" value="1"/>
</dbReference>
<keyword evidence="2" id="KW-0805">Transcription regulation</keyword>
<evidence type="ECO:0000313" key="7">
    <source>
        <dbReference type="EMBL" id="GLQ09894.1"/>
    </source>
</evidence>
<keyword evidence="3" id="KW-0238">DNA-binding</keyword>
<dbReference type="PROSITE" id="PS50931">
    <property type="entry name" value="HTH_LYSR"/>
    <property type="match status" value="1"/>
</dbReference>
<dbReference type="InterPro" id="IPR036390">
    <property type="entry name" value="WH_DNA-bd_sf"/>
</dbReference>
<dbReference type="InterPro" id="IPR005119">
    <property type="entry name" value="LysR_subst-bd"/>
</dbReference>
<dbReference type="Pfam" id="PF00126">
    <property type="entry name" value="HTH_1"/>
    <property type="match status" value="1"/>
</dbReference>
<dbReference type="NCBIfam" id="NF008410">
    <property type="entry name" value="PRK11233.1"/>
    <property type="match status" value="1"/>
</dbReference>
<evidence type="ECO:0000313" key="8">
    <source>
        <dbReference type="Proteomes" id="UP001161406"/>
    </source>
</evidence>
<dbReference type="InterPro" id="IPR036388">
    <property type="entry name" value="WH-like_DNA-bd_sf"/>
</dbReference>
<dbReference type="Gene3D" id="1.10.10.10">
    <property type="entry name" value="Winged helix-like DNA-binding domain superfamily/Winged helix DNA-binding domain"/>
    <property type="match status" value="1"/>
</dbReference>
<dbReference type="RefSeq" id="WP_284390042.1">
    <property type="nucleotide sequence ID" value="NZ_BSNG01000001.1"/>
</dbReference>
<comment type="similarity">
    <text evidence="1">Belongs to the LysR transcriptional regulatory family.</text>
</comment>
<organism evidence="7 8">
    <name type="scientific">Devosia yakushimensis</name>
    <dbReference type="NCBI Taxonomy" id="470028"/>
    <lineage>
        <taxon>Bacteria</taxon>
        <taxon>Pseudomonadati</taxon>
        <taxon>Pseudomonadota</taxon>
        <taxon>Alphaproteobacteria</taxon>
        <taxon>Hyphomicrobiales</taxon>
        <taxon>Devosiaceae</taxon>
        <taxon>Devosia</taxon>
    </lineage>
</organism>
<comment type="caution">
    <text evidence="7">The sequence shown here is derived from an EMBL/GenBank/DDBJ whole genome shotgun (WGS) entry which is preliminary data.</text>
</comment>
<dbReference type="CDD" id="cd08433">
    <property type="entry name" value="PBP2_Nac"/>
    <property type="match status" value="1"/>
</dbReference>
<reference evidence="7" key="1">
    <citation type="journal article" date="2014" name="Int. J. Syst. Evol. Microbiol.">
        <title>Complete genome of a new Firmicutes species belonging to the dominant human colonic microbiota ('Ruminococcus bicirculans') reveals two chromosomes and a selective capacity to utilize plant glucans.</title>
        <authorList>
            <consortium name="NISC Comparative Sequencing Program"/>
            <person name="Wegmann U."/>
            <person name="Louis P."/>
            <person name="Goesmann A."/>
            <person name="Henrissat B."/>
            <person name="Duncan S.H."/>
            <person name="Flint H.J."/>
        </authorList>
    </citation>
    <scope>NUCLEOTIDE SEQUENCE</scope>
    <source>
        <strain evidence="7">NBRC 103855</strain>
    </source>
</reference>
<evidence type="ECO:0000256" key="4">
    <source>
        <dbReference type="ARBA" id="ARBA00023159"/>
    </source>
</evidence>
<proteinExistence type="inferred from homology"/>
<dbReference type="PANTHER" id="PTHR30293">
    <property type="entry name" value="TRANSCRIPTIONAL REGULATORY PROTEIN NAC-RELATED"/>
    <property type="match status" value="1"/>
</dbReference>
<dbReference type="SUPFAM" id="SSF53850">
    <property type="entry name" value="Periplasmic binding protein-like II"/>
    <property type="match status" value="1"/>
</dbReference>
<evidence type="ECO:0000259" key="6">
    <source>
        <dbReference type="PROSITE" id="PS50931"/>
    </source>
</evidence>
<reference evidence="7" key="2">
    <citation type="submission" date="2023-01" db="EMBL/GenBank/DDBJ databases">
        <title>Draft genome sequence of Devosia yakushimensis strain NBRC 103855.</title>
        <authorList>
            <person name="Sun Q."/>
            <person name="Mori K."/>
        </authorList>
    </citation>
    <scope>NUCLEOTIDE SEQUENCE</scope>
    <source>
        <strain evidence="7">NBRC 103855</strain>
    </source>
</reference>
<evidence type="ECO:0000256" key="1">
    <source>
        <dbReference type="ARBA" id="ARBA00009437"/>
    </source>
</evidence>
<keyword evidence="8" id="KW-1185">Reference proteome</keyword>
<evidence type="ECO:0000256" key="2">
    <source>
        <dbReference type="ARBA" id="ARBA00023015"/>
    </source>
</evidence>
<evidence type="ECO:0000256" key="5">
    <source>
        <dbReference type="ARBA" id="ARBA00023163"/>
    </source>
</evidence>
<dbReference type="Pfam" id="PF03466">
    <property type="entry name" value="LysR_substrate"/>
    <property type="match status" value="1"/>
</dbReference>
<dbReference type="InterPro" id="IPR000847">
    <property type="entry name" value="LysR_HTH_N"/>
</dbReference>
<dbReference type="Proteomes" id="UP001161406">
    <property type="component" value="Unassembled WGS sequence"/>
</dbReference>
<keyword evidence="4" id="KW-0010">Activator</keyword>
<dbReference type="EMBL" id="BSNG01000001">
    <property type="protein sequence ID" value="GLQ09894.1"/>
    <property type="molecule type" value="Genomic_DNA"/>
</dbReference>
<accession>A0ABQ5UFG2</accession>
<name>A0ABQ5UFG2_9HYPH</name>
<dbReference type="SUPFAM" id="SSF46785">
    <property type="entry name" value="Winged helix' DNA-binding domain"/>
    <property type="match status" value="1"/>
</dbReference>
<feature type="domain" description="HTH lysR-type" evidence="6">
    <location>
        <begin position="1"/>
        <end position="58"/>
    </location>
</feature>
<sequence length="323" mass="35074">MDTRRLHAFVKIVDIGSLTRAAAILHIAQPALSQQIVALETHFGRQLLVRSKRGVIPTEAGKALYRHAQVMLRQLDQAQIDIENTGTMIAGQVNVGLAPLSTATTLALPLLKAVRERYPGIVLQINENIGGVISEMIMTGKMDLAFIYDPGTIRGVKFEPILTEDLFLVAPKPLLESGNVERGEIAAEDVARLDLVLPTKIHTVRQLVDLTFRRVGVDARVIAEIESVPTIARAVWAGLGATILPWSSANAIASGNDDVAVQRITSPSMQMKVSLCTSDQWPLSEPAQVVNDLLADIAHAYAAEHQADGLKPMGRKERKRKAA</sequence>
<dbReference type="PRINTS" id="PR00039">
    <property type="entry name" value="HTHLYSR"/>
</dbReference>